<protein>
    <submittedName>
        <fullName evidence="1">Uncharacterized protein</fullName>
    </submittedName>
</protein>
<dbReference type="AlphaFoldDB" id="A0A974P2R2"/>
<gene>
    <name evidence="1" type="ORF">JKL49_22705</name>
</gene>
<evidence type="ECO:0000313" key="1">
    <source>
        <dbReference type="EMBL" id="QQZ49658.1"/>
    </source>
</evidence>
<organism evidence="1">
    <name type="scientific">Phenylobacterium glaciei</name>
    <dbReference type="NCBI Taxonomy" id="2803784"/>
    <lineage>
        <taxon>Bacteria</taxon>
        <taxon>Pseudomonadati</taxon>
        <taxon>Pseudomonadota</taxon>
        <taxon>Alphaproteobacteria</taxon>
        <taxon>Caulobacterales</taxon>
        <taxon>Caulobacteraceae</taxon>
        <taxon>Phenylobacterium</taxon>
    </lineage>
</organism>
<sequence length="58" mass="6102">MVFCEEAADAVRQQLLGMEGVLVWVDPIATASGQRRGALDDILREVAQAGCSSAPTPT</sequence>
<proteinExistence type="predicted"/>
<name>A0A974P2R2_9CAUL</name>
<accession>A0A974P2R2</accession>
<dbReference type="EMBL" id="CP068570">
    <property type="protein sequence ID" value="QQZ49658.1"/>
    <property type="molecule type" value="Genomic_DNA"/>
</dbReference>
<reference evidence="1" key="1">
    <citation type="submission" date="2021-01" db="EMBL/GenBank/DDBJ databases">
        <title>Genome sequence of Phenylobacterium sp. 20VBR1 isolated from a valley glaceir, Ny-Alesund, Svalbard.</title>
        <authorList>
            <person name="Thomas F.A."/>
            <person name="Krishnan K.P."/>
            <person name="Sinha R.K."/>
        </authorList>
    </citation>
    <scope>NUCLEOTIDE SEQUENCE</scope>
    <source>
        <strain evidence="1">20VBR1</strain>
    </source>
</reference>